<evidence type="ECO:0000256" key="1">
    <source>
        <dbReference type="ARBA" id="ARBA00008172"/>
    </source>
</evidence>
<dbReference type="Pfam" id="PF06769">
    <property type="entry name" value="YoeB_toxin"/>
    <property type="match status" value="1"/>
</dbReference>
<dbReference type="GO" id="GO:0004519">
    <property type="term" value="F:endonuclease activity"/>
    <property type="evidence" value="ECO:0007669"/>
    <property type="project" value="UniProtKB-KW"/>
</dbReference>
<evidence type="ECO:0000256" key="3">
    <source>
        <dbReference type="ARBA" id="ARBA00022722"/>
    </source>
</evidence>
<dbReference type="GO" id="GO:0016787">
    <property type="term" value="F:hydrolase activity"/>
    <property type="evidence" value="ECO:0007669"/>
    <property type="project" value="UniProtKB-KW"/>
</dbReference>
<evidence type="ECO:0000313" key="7">
    <source>
        <dbReference type="EMBL" id="SUC38127.1"/>
    </source>
</evidence>
<dbReference type="GeneID" id="78572214"/>
<dbReference type="RefSeq" id="WP_115084409.1">
    <property type="nucleotide sequence ID" value="NZ_UGTP01000006.1"/>
</dbReference>
<evidence type="ECO:0000256" key="2">
    <source>
        <dbReference type="ARBA" id="ARBA00022649"/>
    </source>
</evidence>
<dbReference type="NCBIfam" id="TIGR02116">
    <property type="entry name" value="toxin_Txe_YoeB"/>
    <property type="match status" value="1"/>
</dbReference>
<dbReference type="PANTHER" id="PTHR38039:SF1">
    <property type="entry name" value="TOXIN YOEB"/>
    <property type="match status" value="1"/>
</dbReference>
<proteinExistence type="inferred from homology"/>
<dbReference type="AlphaFoldDB" id="A0A379GAW6"/>
<dbReference type="GO" id="GO:0006401">
    <property type="term" value="P:RNA catabolic process"/>
    <property type="evidence" value="ECO:0007669"/>
    <property type="project" value="InterPro"/>
</dbReference>
<evidence type="ECO:0000256" key="6">
    <source>
        <dbReference type="ARBA" id="ARBA00030388"/>
    </source>
</evidence>
<dbReference type="GO" id="GO:0045892">
    <property type="term" value="P:negative regulation of DNA-templated transcription"/>
    <property type="evidence" value="ECO:0007669"/>
    <property type="project" value="TreeGrafter"/>
</dbReference>
<protein>
    <recommendedName>
        <fullName evidence="6">Putative mRNA interferase YoeB</fullName>
    </recommendedName>
</protein>
<organism evidence="7 8">
    <name type="scientific">Prevotella pallens</name>
    <dbReference type="NCBI Taxonomy" id="60133"/>
    <lineage>
        <taxon>Bacteria</taxon>
        <taxon>Pseudomonadati</taxon>
        <taxon>Bacteroidota</taxon>
        <taxon>Bacteroidia</taxon>
        <taxon>Bacteroidales</taxon>
        <taxon>Prevotellaceae</taxon>
        <taxon>Prevotella</taxon>
    </lineage>
</organism>
<dbReference type="OrthoDB" id="9801102at2"/>
<dbReference type="InterPro" id="IPR009614">
    <property type="entry name" value="YoeB_toxin"/>
</dbReference>
<name>A0A379GAW6_9BACT</name>
<accession>A0A379GAW6</accession>
<dbReference type="PANTHER" id="PTHR38039">
    <property type="entry name" value="TOXIN YOEB"/>
    <property type="match status" value="1"/>
</dbReference>
<sequence length="92" mass="10569">MGKYSVELVGTSKEDLQKIHKSGNKAIIKKIEALFLELSEHPQTGTGKPERLKNLPDMWSRRLDKKNRLLYTISEDLVVVYVVSLQGHYDDK</sequence>
<dbReference type="EMBL" id="UGTP01000006">
    <property type="protein sequence ID" value="SUC38127.1"/>
    <property type="molecule type" value="Genomic_DNA"/>
</dbReference>
<comment type="similarity">
    <text evidence="1">Belongs to the YoeB family.</text>
</comment>
<keyword evidence="2" id="KW-1277">Toxin-antitoxin system</keyword>
<dbReference type="SUPFAM" id="SSF143011">
    <property type="entry name" value="RelE-like"/>
    <property type="match status" value="1"/>
</dbReference>
<dbReference type="Gene3D" id="3.30.2310.20">
    <property type="entry name" value="RelE-like"/>
    <property type="match status" value="1"/>
</dbReference>
<evidence type="ECO:0000256" key="4">
    <source>
        <dbReference type="ARBA" id="ARBA00022759"/>
    </source>
</evidence>
<keyword evidence="3" id="KW-0540">Nuclease</keyword>
<dbReference type="InterPro" id="IPR035093">
    <property type="entry name" value="RelE/ParE_toxin_dom_sf"/>
</dbReference>
<keyword evidence="5 7" id="KW-0378">Hydrolase</keyword>
<reference evidence="7 8" key="1">
    <citation type="submission" date="2018-06" db="EMBL/GenBank/DDBJ databases">
        <authorList>
            <consortium name="Pathogen Informatics"/>
            <person name="Doyle S."/>
        </authorList>
    </citation>
    <scope>NUCLEOTIDE SEQUENCE [LARGE SCALE GENOMIC DNA]</scope>
    <source>
        <strain evidence="7 8">NCTC13043</strain>
    </source>
</reference>
<dbReference type="Proteomes" id="UP000254235">
    <property type="component" value="Unassembled WGS sequence"/>
</dbReference>
<evidence type="ECO:0000256" key="5">
    <source>
        <dbReference type="ARBA" id="ARBA00022801"/>
    </source>
</evidence>
<keyword evidence="4" id="KW-0255">Endonuclease</keyword>
<evidence type="ECO:0000313" key="8">
    <source>
        <dbReference type="Proteomes" id="UP000254235"/>
    </source>
</evidence>
<gene>
    <name evidence="7" type="primary">yoeB</name>
    <name evidence="7" type="ORF">NCTC13043_02628</name>
</gene>